<feature type="transmembrane region" description="Helical" evidence="1">
    <location>
        <begin position="74"/>
        <end position="92"/>
    </location>
</feature>
<dbReference type="Proteomes" id="UP000557688">
    <property type="component" value="Unassembled WGS sequence"/>
</dbReference>
<organism evidence="2 3">
    <name type="scientific">Endobacter medicaginis</name>
    <dbReference type="NCBI Taxonomy" id="1181271"/>
    <lineage>
        <taxon>Bacteria</taxon>
        <taxon>Pseudomonadati</taxon>
        <taxon>Pseudomonadota</taxon>
        <taxon>Alphaproteobacteria</taxon>
        <taxon>Acetobacterales</taxon>
        <taxon>Acetobacteraceae</taxon>
        <taxon>Endobacter</taxon>
    </lineage>
</organism>
<protein>
    <submittedName>
        <fullName evidence="2">Putative membrane protein</fullName>
    </submittedName>
</protein>
<keyword evidence="1" id="KW-0812">Transmembrane</keyword>
<feature type="transmembrane region" description="Helical" evidence="1">
    <location>
        <begin position="7"/>
        <end position="26"/>
    </location>
</feature>
<evidence type="ECO:0000256" key="1">
    <source>
        <dbReference type="SAM" id="Phobius"/>
    </source>
</evidence>
<dbReference type="EMBL" id="JACHXV010000003">
    <property type="protein sequence ID" value="MBB3172972.1"/>
    <property type="molecule type" value="Genomic_DNA"/>
</dbReference>
<evidence type="ECO:0000313" key="2">
    <source>
        <dbReference type="EMBL" id="MBB3172972.1"/>
    </source>
</evidence>
<name>A0A839V010_9PROT</name>
<keyword evidence="3" id="KW-1185">Reference proteome</keyword>
<reference evidence="2 3" key="1">
    <citation type="submission" date="2020-08" db="EMBL/GenBank/DDBJ databases">
        <title>Genomic Encyclopedia of Type Strains, Phase III (KMG-III): the genomes of soil and plant-associated and newly described type strains.</title>
        <authorList>
            <person name="Whitman W."/>
        </authorList>
    </citation>
    <scope>NUCLEOTIDE SEQUENCE [LARGE SCALE GENOMIC DNA]</scope>
    <source>
        <strain evidence="2 3">CECT 8088</strain>
    </source>
</reference>
<dbReference type="AlphaFoldDB" id="A0A839V010"/>
<feature type="transmembrane region" description="Helical" evidence="1">
    <location>
        <begin position="46"/>
        <end position="67"/>
    </location>
</feature>
<keyword evidence="1" id="KW-0472">Membrane</keyword>
<keyword evidence="1" id="KW-1133">Transmembrane helix</keyword>
<evidence type="ECO:0000313" key="3">
    <source>
        <dbReference type="Proteomes" id="UP000557688"/>
    </source>
</evidence>
<dbReference type="RefSeq" id="WP_218062053.1">
    <property type="nucleotide sequence ID" value="NZ_JABXXQ010000167.1"/>
</dbReference>
<accession>A0A839V010</accession>
<gene>
    <name evidence="2" type="ORF">FHR90_000790</name>
</gene>
<proteinExistence type="predicted"/>
<feature type="transmembrane region" description="Helical" evidence="1">
    <location>
        <begin position="112"/>
        <end position="133"/>
    </location>
</feature>
<comment type="caution">
    <text evidence="2">The sequence shown here is derived from an EMBL/GenBank/DDBJ whole genome shotgun (WGS) entry which is preliminary data.</text>
</comment>
<dbReference type="InterPro" id="IPR018687">
    <property type="entry name" value="DUF2177_membr"/>
</dbReference>
<sequence length="137" mass="14582">MVTGWMVAIVVSAVTMLVLDGIWLSLMASRLYRPGLGGMLRDSFALPPAIVFYVVYVIGFTVLAVLPGLSAGRWTAALWRGAVFGFVAYATYDLTNLATLRGWPLSVTLADLAWGTVLTALAAASGAAAALWWTSRL</sequence>
<dbReference type="Pfam" id="PF09945">
    <property type="entry name" value="DUF2177"/>
    <property type="match status" value="1"/>
</dbReference>